<dbReference type="PATRIC" id="fig|121290.4.peg.1364"/>
<gene>
    <name evidence="2" type="ORF">APY04_2072</name>
</gene>
<proteinExistence type="predicted"/>
<dbReference type="STRING" id="121290.APY04_2072"/>
<evidence type="ECO:0000313" key="3">
    <source>
        <dbReference type="Proteomes" id="UP000059074"/>
    </source>
</evidence>
<organism evidence="2 3">
    <name type="scientific">Hyphomicrobium sulfonivorans</name>
    <dbReference type="NCBI Taxonomy" id="121290"/>
    <lineage>
        <taxon>Bacteria</taxon>
        <taxon>Pseudomonadati</taxon>
        <taxon>Pseudomonadota</taxon>
        <taxon>Alphaproteobacteria</taxon>
        <taxon>Hyphomicrobiales</taxon>
        <taxon>Hyphomicrobiaceae</taxon>
        <taxon>Hyphomicrobium</taxon>
    </lineage>
</organism>
<evidence type="ECO:0000256" key="1">
    <source>
        <dbReference type="SAM" id="MobiDB-lite"/>
    </source>
</evidence>
<accession>A0A109BEI3</accession>
<comment type="caution">
    <text evidence="2">The sequence shown here is derived from an EMBL/GenBank/DDBJ whole genome shotgun (WGS) entry which is preliminary data.</text>
</comment>
<evidence type="ECO:0000313" key="2">
    <source>
        <dbReference type="EMBL" id="KWT67085.1"/>
    </source>
</evidence>
<protein>
    <recommendedName>
        <fullName evidence="4">LTXXQ motif family protein</fullName>
    </recommendedName>
</protein>
<dbReference type="EMBL" id="LMTR01000066">
    <property type="protein sequence ID" value="KWT67085.1"/>
    <property type="molecule type" value="Genomic_DNA"/>
</dbReference>
<reference evidence="2 3" key="1">
    <citation type="submission" date="2015-10" db="EMBL/GenBank/DDBJ databases">
        <title>Transcriptomic analysis of a linuron degrading triple-species bacterial consortium.</title>
        <authorList>
            <person name="Albers P."/>
        </authorList>
    </citation>
    <scope>NUCLEOTIDE SEQUENCE [LARGE SCALE GENOMIC DNA]</scope>
    <source>
        <strain evidence="2 3">WDL6</strain>
    </source>
</reference>
<dbReference type="Proteomes" id="UP000059074">
    <property type="component" value="Unassembled WGS sequence"/>
</dbReference>
<dbReference type="GO" id="GO:0042597">
    <property type="term" value="C:periplasmic space"/>
    <property type="evidence" value="ECO:0007669"/>
    <property type="project" value="InterPro"/>
</dbReference>
<dbReference type="RefSeq" id="WP_068462174.1">
    <property type="nucleotide sequence ID" value="NZ_LMTR01000066.1"/>
</dbReference>
<keyword evidence="3" id="KW-1185">Reference proteome</keyword>
<dbReference type="InterPro" id="IPR012899">
    <property type="entry name" value="LTXXQ"/>
</dbReference>
<dbReference type="AlphaFoldDB" id="A0A109BEI3"/>
<feature type="region of interest" description="Disordered" evidence="1">
    <location>
        <begin position="109"/>
        <end position="147"/>
    </location>
</feature>
<evidence type="ECO:0008006" key="4">
    <source>
        <dbReference type="Google" id="ProtNLM"/>
    </source>
</evidence>
<dbReference type="Pfam" id="PF07813">
    <property type="entry name" value="LTXXQ"/>
    <property type="match status" value="2"/>
</dbReference>
<name>A0A109BEI3_HYPSL</name>
<sequence length="367" mass="38829">MNWGRWDHNGFWNNHWNARNFNCFNCRWGWAGPVFWPFALGDMWSFAWWPYAATAPFWNYNVDYIMGGLFWPNGAYAWPSGGYGATAWTNTDSSYTYAQSSHQDIYSSGPSNSAAAAPSDASDASGAGSSVASDGGDNGDSNSNAAASQSADLSTCSGFAPGVSGLPIAQIKSSVKPTGAQLADLKALEAASNEAGNVLGNSCPKSPPLTPVGRLDALQKRLDAMVQGIDLVRGPLARFDASLSSEQRQALDALGGDKAASPTALCSNQNEAFVNVPTQEIIATVDPNDEQKAALDKLDAVSAKAAAMLQETCPAQVPATTEARLDAMGKRLKATVTAMNEVRPALSGFYDSLSDEQKARFNTMPGN</sequence>